<dbReference type="InterPro" id="IPR029058">
    <property type="entry name" value="AB_hydrolase_fold"/>
</dbReference>
<accession>A0A0D2NHM4</accession>
<dbReference type="Proteomes" id="UP000054270">
    <property type="component" value="Unassembled WGS sequence"/>
</dbReference>
<dbReference type="Gene3D" id="3.40.50.1820">
    <property type="entry name" value="alpha/beta hydrolase"/>
    <property type="match status" value="1"/>
</dbReference>
<dbReference type="OrthoDB" id="3251587at2759"/>
<dbReference type="InterPro" id="IPR000073">
    <property type="entry name" value="AB_hydrolase_1"/>
</dbReference>
<proteinExistence type="predicted"/>
<dbReference type="Pfam" id="PF12697">
    <property type="entry name" value="Abhydrolase_6"/>
    <property type="match status" value="1"/>
</dbReference>
<evidence type="ECO:0000313" key="3">
    <source>
        <dbReference type="Proteomes" id="UP000054270"/>
    </source>
</evidence>
<dbReference type="SUPFAM" id="SSF53474">
    <property type="entry name" value="alpha/beta-Hydrolases"/>
    <property type="match status" value="1"/>
</dbReference>
<reference evidence="3" key="1">
    <citation type="submission" date="2014-04" db="EMBL/GenBank/DDBJ databases">
        <title>Evolutionary Origins and Diversification of the Mycorrhizal Mutualists.</title>
        <authorList>
            <consortium name="DOE Joint Genome Institute"/>
            <consortium name="Mycorrhizal Genomics Consortium"/>
            <person name="Kohler A."/>
            <person name="Kuo A."/>
            <person name="Nagy L.G."/>
            <person name="Floudas D."/>
            <person name="Copeland A."/>
            <person name="Barry K.W."/>
            <person name="Cichocki N."/>
            <person name="Veneault-Fourrey C."/>
            <person name="LaButti K."/>
            <person name="Lindquist E.A."/>
            <person name="Lipzen A."/>
            <person name="Lundell T."/>
            <person name="Morin E."/>
            <person name="Murat C."/>
            <person name="Riley R."/>
            <person name="Ohm R."/>
            <person name="Sun H."/>
            <person name="Tunlid A."/>
            <person name="Henrissat B."/>
            <person name="Grigoriev I.V."/>
            <person name="Hibbett D.S."/>
            <person name="Martin F."/>
        </authorList>
    </citation>
    <scope>NUCLEOTIDE SEQUENCE [LARGE SCALE GENOMIC DNA]</scope>
    <source>
        <strain evidence="3">FD-334 SS-4</strain>
    </source>
</reference>
<protein>
    <recommendedName>
        <fullName evidence="1">AB hydrolase-1 domain-containing protein</fullName>
    </recommendedName>
</protein>
<evidence type="ECO:0000259" key="1">
    <source>
        <dbReference type="Pfam" id="PF12697"/>
    </source>
</evidence>
<keyword evidence="3" id="KW-1185">Reference proteome</keyword>
<dbReference type="EMBL" id="KN817627">
    <property type="protein sequence ID" value="KJA16126.1"/>
    <property type="molecule type" value="Genomic_DNA"/>
</dbReference>
<name>A0A0D2NHM4_HYPSF</name>
<sequence length="339" mass="37673">MQTIEVSDDIVFAYTDSGLPPKDDYLTVIVLHGHTFHSGTFRRMTDAARGLGYRLIVPNRRLYPGSTPYTPTEIAALQPGTSLEIYTHTLEQQGLYLLEFVDGVTQVHGLENVAVAGWSSGALFLTLIAGAIAQVPEEVRSRLKVHVRALILWDPASVMHGFAMPSTGDWQTPLFDERLSPAARIHTFTEWVTGYFPHPALESRRFESIILAPVPNPPRVRTMKDATPEEFAGMVDLSAADRGDSSVGDETFWPTTRALTQRILFRKEVRNLWGARASFAMIYGEASVVNVIWAVWQIEAMGEKSGMPMKVKKIPGANHFPMIDDILSLFEAINSCVED</sequence>
<gene>
    <name evidence="2" type="ORF">HYPSUDRAFT_219627</name>
</gene>
<feature type="domain" description="AB hydrolase-1" evidence="1">
    <location>
        <begin position="28"/>
        <end position="324"/>
    </location>
</feature>
<dbReference type="AlphaFoldDB" id="A0A0D2NHM4"/>
<evidence type="ECO:0000313" key="2">
    <source>
        <dbReference type="EMBL" id="KJA16126.1"/>
    </source>
</evidence>
<dbReference type="OMA" id="LRIEYLC"/>
<organism evidence="2 3">
    <name type="scientific">Hypholoma sublateritium (strain FD-334 SS-4)</name>
    <dbReference type="NCBI Taxonomy" id="945553"/>
    <lineage>
        <taxon>Eukaryota</taxon>
        <taxon>Fungi</taxon>
        <taxon>Dikarya</taxon>
        <taxon>Basidiomycota</taxon>
        <taxon>Agaricomycotina</taxon>
        <taxon>Agaricomycetes</taxon>
        <taxon>Agaricomycetidae</taxon>
        <taxon>Agaricales</taxon>
        <taxon>Agaricineae</taxon>
        <taxon>Strophariaceae</taxon>
        <taxon>Hypholoma</taxon>
    </lineage>
</organism>